<dbReference type="PROSITE" id="PS50181">
    <property type="entry name" value="FBOX"/>
    <property type="match status" value="1"/>
</dbReference>
<dbReference type="Pfam" id="PF00646">
    <property type="entry name" value="F-box"/>
    <property type="match status" value="1"/>
</dbReference>
<dbReference type="InterPro" id="IPR011043">
    <property type="entry name" value="Gal_Oxase/kelch_b-propeller"/>
</dbReference>
<accession>A0A8T0VVS1</accession>
<dbReference type="PANTHER" id="PTHR35546">
    <property type="entry name" value="F-BOX PROTEIN INTERACTION DOMAIN PROTEIN-RELATED"/>
    <property type="match status" value="1"/>
</dbReference>
<reference evidence="2" key="1">
    <citation type="submission" date="2020-05" db="EMBL/GenBank/DDBJ databases">
        <title>WGS assembly of Panicum virgatum.</title>
        <authorList>
            <person name="Lovell J.T."/>
            <person name="Jenkins J."/>
            <person name="Shu S."/>
            <person name="Juenger T.E."/>
            <person name="Schmutz J."/>
        </authorList>
    </citation>
    <scope>NUCLEOTIDE SEQUENCE</scope>
    <source>
        <strain evidence="2">AP13</strain>
    </source>
</reference>
<dbReference type="InterPro" id="IPR055290">
    <property type="entry name" value="At3g26010-like"/>
</dbReference>
<protein>
    <recommendedName>
        <fullName evidence="1">F-box domain-containing protein</fullName>
    </recommendedName>
</protein>
<dbReference type="InterPro" id="IPR036047">
    <property type="entry name" value="F-box-like_dom_sf"/>
</dbReference>
<dbReference type="EMBL" id="CM029040">
    <property type="protein sequence ID" value="KAG2637756.1"/>
    <property type="molecule type" value="Genomic_DNA"/>
</dbReference>
<gene>
    <name evidence="2" type="ORF">PVAP13_2NG536000</name>
</gene>
<feature type="domain" description="F-box" evidence="1">
    <location>
        <begin position="5"/>
        <end position="52"/>
    </location>
</feature>
<dbReference type="CDD" id="cd22157">
    <property type="entry name" value="F-box_AtFBW1-like"/>
    <property type="match status" value="1"/>
</dbReference>
<name>A0A8T0VVS1_PANVG</name>
<evidence type="ECO:0000313" key="3">
    <source>
        <dbReference type="Proteomes" id="UP000823388"/>
    </source>
</evidence>
<dbReference type="Gene3D" id="1.20.1280.50">
    <property type="match status" value="1"/>
</dbReference>
<dbReference type="SUPFAM" id="SSF50965">
    <property type="entry name" value="Galactose oxidase, central domain"/>
    <property type="match status" value="1"/>
</dbReference>
<evidence type="ECO:0000259" key="1">
    <source>
        <dbReference type="PROSITE" id="PS50181"/>
    </source>
</evidence>
<proteinExistence type="predicted"/>
<dbReference type="SMART" id="SM00256">
    <property type="entry name" value="FBOX"/>
    <property type="match status" value="1"/>
</dbReference>
<sequence>MEEGATAAAYLPDDLVVDILARLPAKSLCRFKCVSRRWRALISDRCSSAQTLSGFFFTSRGPAWRFTGLPSSSVTPPPGGAGGLPPVVDAALSFLPPSCVEREIEMLDSCNGLLLLLCSDECPCRPPPAFYVVCNPATGEWVALPQPKYTPGDQTWCWDFEGDRVITWYAAVGFDPAISSHFYVFQVVEANYNTHHCLEAVEIYSSETGTWVLSKKGRDDGGFNFMYHMTYFNGSLHLTTDSDAVASVDAKGRPWRITHVLGRQGADDHRRYGRRGYIGHSRGRLLYLDDVRKDDVMSIYVLEDEDSGEWTLMRRVSKKDLLFEPWKHVLKPTYYKAGFHPNGDLIFFYDRTRARLISYDWSRGDWRVVCTLTDFEHAHRAFSPYVPWYSGGLASQQIATRSSSHSPLEG</sequence>
<dbReference type="SUPFAM" id="SSF81383">
    <property type="entry name" value="F-box domain"/>
    <property type="match status" value="1"/>
</dbReference>
<dbReference type="PANTHER" id="PTHR35546:SF80">
    <property type="entry name" value="F-BOX DOMAIN CONTAINING PROTEIN EXPRESSED"/>
    <property type="match status" value="1"/>
</dbReference>
<dbReference type="Pfam" id="PF24750">
    <property type="entry name" value="b-prop_At3g26010-like"/>
    <property type="match status" value="1"/>
</dbReference>
<dbReference type="OrthoDB" id="639104at2759"/>
<keyword evidence="3" id="KW-1185">Reference proteome</keyword>
<dbReference type="InterPro" id="IPR001810">
    <property type="entry name" value="F-box_dom"/>
</dbReference>
<dbReference type="Proteomes" id="UP000823388">
    <property type="component" value="Chromosome 2N"/>
</dbReference>
<evidence type="ECO:0000313" key="2">
    <source>
        <dbReference type="EMBL" id="KAG2637756.1"/>
    </source>
</evidence>
<dbReference type="InterPro" id="IPR056592">
    <property type="entry name" value="Beta-prop_At3g26010-like"/>
</dbReference>
<organism evidence="2 3">
    <name type="scientific">Panicum virgatum</name>
    <name type="common">Blackwell switchgrass</name>
    <dbReference type="NCBI Taxonomy" id="38727"/>
    <lineage>
        <taxon>Eukaryota</taxon>
        <taxon>Viridiplantae</taxon>
        <taxon>Streptophyta</taxon>
        <taxon>Embryophyta</taxon>
        <taxon>Tracheophyta</taxon>
        <taxon>Spermatophyta</taxon>
        <taxon>Magnoliopsida</taxon>
        <taxon>Liliopsida</taxon>
        <taxon>Poales</taxon>
        <taxon>Poaceae</taxon>
        <taxon>PACMAD clade</taxon>
        <taxon>Panicoideae</taxon>
        <taxon>Panicodae</taxon>
        <taxon>Paniceae</taxon>
        <taxon>Panicinae</taxon>
        <taxon>Panicum</taxon>
        <taxon>Panicum sect. Hiantes</taxon>
    </lineage>
</organism>
<dbReference type="AlphaFoldDB" id="A0A8T0VVS1"/>
<comment type="caution">
    <text evidence="2">The sequence shown here is derived from an EMBL/GenBank/DDBJ whole genome shotgun (WGS) entry which is preliminary data.</text>
</comment>